<dbReference type="InterPro" id="IPR022274">
    <property type="entry name" value="Peptidase_asp_AF0612"/>
</dbReference>
<sequence>MINGNVVGLQARINVIFNLSEGLNIEIGCVVDTGFEGFLTLPADAITKMGLPYLARIDANLADNSNVPVNVFLANILWNGKQREVPVLAMGRRPLIGTALLEDYHLSIDFYNGGTVIVDEIL</sequence>
<evidence type="ECO:0000313" key="1">
    <source>
        <dbReference type="EMBL" id="WZB89973.1"/>
    </source>
</evidence>
<dbReference type="GO" id="GO:0006508">
    <property type="term" value="P:proteolysis"/>
    <property type="evidence" value="ECO:0007669"/>
    <property type="project" value="UniProtKB-KW"/>
</dbReference>
<organism evidence="1 2">
    <name type="scientific">Okeanomitos corallinicola TIOX110</name>
    <dbReference type="NCBI Taxonomy" id="3133117"/>
    <lineage>
        <taxon>Bacteria</taxon>
        <taxon>Bacillati</taxon>
        <taxon>Cyanobacteriota</taxon>
        <taxon>Cyanophyceae</taxon>
        <taxon>Nostocales</taxon>
        <taxon>Aphanizomenonaceae</taxon>
        <taxon>Okeanomitos</taxon>
    </lineage>
</organism>
<accession>A0ABZ2UX36</accession>
<dbReference type="EC" id="3.4.23.-" evidence="1"/>
<gene>
    <name evidence="1" type="ORF">WJM97_09880</name>
</gene>
<dbReference type="GO" id="GO:0008233">
    <property type="term" value="F:peptidase activity"/>
    <property type="evidence" value="ECO:0007669"/>
    <property type="project" value="UniProtKB-KW"/>
</dbReference>
<keyword evidence="1" id="KW-0378">Hydrolase</keyword>
<protein>
    <submittedName>
        <fullName evidence="1">Clan AA aspartic protease</fullName>
        <ecNumber evidence="1">3.4.23.-</ecNumber>
    </submittedName>
</protein>
<dbReference type="NCBIfam" id="TIGR03698">
    <property type="entry name" value="clan_AA_DTGF"/>
    <property type="match status" value="1"/>
</dbReference>
<dbReference type="Proteomes" id="UP001483337">
    <property type="component" value="Chromosome"/>
</dbReference>
<keyword evidence="2" id="KW-1185">Reference proteome</keyword>
<keyword evidence="1" id="KW-0645">Protease</keyword>
<evidence type="ECO:0000313" key="2">
    <source>
        <dbReference type="Proteomes" id="UP001483337"/>
    </source>
</evidence>
<dbReference type="EMBL" id="CP150886">
    <property type="protein sequence ID" value="WZB89973.1"/>
    <property type="molecule type" value="Genomic_DNA"/>
</dbReference>
<proteinExistence type="predicted"/>
<name>A0ABZ2UX36_9CYAN</name>
<reference evidence="1 2" key="1">
    <citation type="submission" date="2024-04" db="EMBL/GenBank/DDBJ databases">
        <title>Okeanomitos corallinicola gen. &amp; sp. nov. (Nostocales, Cyanobacteria), a new toxic marine heterocyst-forming cyanobacterium from a coral reef.</title>
        <authorList>
            <person name="Li H."/>
            <person name="Li R."/>
            <person name="Kang J."/>
            <person name="Hii K.S."/>
            <person name="Mohamed H.F."/>
            <person name="Xu X."/>
            <person name="Luo Z."/>
        </authorList>
    </citation>
    <scope>NUCLEOTIDE SEQUENCE [LARGE SCALE GENOMIC DNA]</scope>
    <source>
        <strain evidence="1 2">TIOX110</strain>
    </source>
</reference>
<dbReference type="RefSeq" id="WP_353932869.1">
    <property type="nucleotide sequence ID" value="NZ_CP150886.1"/>
</dbReference>